<dbReference type="PIRSF" id="PIRSF001589">
    <property type="entry name" value="Asn_synthetase_glu-h"/>
    <property type="match status" value="1"/>
</dbReference>
<dbReference type="GO" id="GO:0006529">
    <property type="term" value="P:asparagine biosynthetic process"/>
    <property type="evidence" value="ECO:0007669"/>
    <property type="project" value="InterPro"/>
</dbReference>
<dbReference type="GO" id="GO:0005829">
    <property type="term" value="C:cytosol"/>
    <property type="evidence" value="ECO:0007669"/>
    <property type="project" value="TreeGrafter"/>
</dbReference>
<keyword evidence="11" id="KW-1185">Reference proteome</keyword>
<feature type="site" description="Important for beta-aspartyl-AMP intermediate formation" evidence="7">
    <location>
        <position position="349"/>
    </location>
</feature>
<dbReference type="InterPro" id="IPR014729">
    <property type="entry name" value="Rossmann-like_a/b/a_fold"/>
</dbReference>
<dbReference type="InterPro" id="IPR001962">
    <property type="entry name" value="Asn_synthase"/>
</dbReference>
<evidence type="ECO:0000256" key="7">
    <source>
        <dbReference type="PIRSR" id="PIRSR001589-3"/>
    </source>
</evidence>
<dbReference type="RefSeq" id="WP_088619164.1">
    <property type="nucleotide sequence ID" value="NZ_CP022129.1"/>
</dbReference>
<evidence type="ECO:0000313" key="11">
    <source>
        <dbReference type="Proteomes" id="UP000197019"/>
    </source>
</evidence>
<comment type="catalytic activity">
    <reaction evidence="6">
        <text>L-aspartate + L-glutamine + ATP + H2O = L-asparagine + L-glutamate + AMP + diphosphate + H(+)</text>
        <dbReference type="Rhea" id="RHEA:12228"/>
        <dbReference type="ChEBI" id="CHEBI:15377"/>
        <dbReference type="ChEBI" id="CHEBI:15378"/>
        <dbReference type="ChEBI" id="CHEBI:29985"/>
        <dbReference type="ChEBI" id="CHEBI:29991"/>
        <dbReference type="ChEBI" id="CHEBI:30616"/>
        <dbReference type="ChEBI" id="CHEBI:33019"/>
        <dbReference type="ChEBI" id="CHEBI:58048"/>
        <dbReference type="ChEBI" id="CHEBI:58359"/>
        <dbReference type="ChEBI" id="CHEBI:456215"/>
        <dbReference type="EC" id="6.3.5.4"/>
    </reaction>
</comment>
<dbReference type="SUPFAM" id="SSF56235">
    <property type="entry name" value="N-terminal nucleophile aminohydrolases (Ntn hydrolases)"/>
    <property type="match status" value="1"/>
</dbReference>
<dbReference type="InterPro" id="IPR017932">
    <property type="entry name" value="GATase_2_dom"/>
</dbReference>
<feature type="domain" description="Asparagine synthetase" evidence="8">
    <location>
        <begin position="226"/>
        <end position="600"/>
    </location>
</feature>
<proteinExistence type="inferred from homology"/>
<evidence type="ECO:0000256" key="6">
    <source>
        <dbReference type="ARBA" id="ARBA00048741"/>
    </source>
</evidence>
<keyword evidence="4" id="KW-0547">Nucleotide-binding</keyword>
<dbReference type="InterPro" id="IPR051786">
    <property type="entry name" value="ASN_synthetase/amidase"/>
</dbReference>
<dbReference type="GO" id="GO:0005524">
    <property type="term" value="F:ATP binding"/>
    <property type="evidence" value="ECO:0007669"/>
    <property type="project" value="UniProtKB-KW"/>
</dbReference>
<accession>A0A1Z4BYF3</accession>
<evidence type="ECO:0000313" key="10">
    <source>
        <dbReference type="EMBL" id="ASF46292.1"/>
    </source>
</evidence>
<evidence type="ECO:0000256" key="1">
    <source>
        <dbReference type="ARBA" id="ARBA00005187"/>
    </source>
</evidence>
<dbReference type="PANTHER" id="PTHR43284:SF1">
    <property type="entry name" value="ASPARAGINE SYNTHETASE"/>
    <property type="match status" value="1"/>
</dbReference>
<dbReference type="Gene3D" id="3.40.50.620">
    <property type="entry name" value="HUPs"/>
    <property type="match status" value="1"/>
</dbReference>
<dbReference type="InterPro" id="IPR006426">
    <property type="entry name" value="Asn_synth_AEB"/>
</dbReference>
<evidence type="ECO:0000259" key="9">
    <source>
        <dbReference type="Pfam" id="PF13537"/>
    </source>
</evidence>
<dbReference type="GO" id="GO:0004066">
    <property type="term" value="F:asparagine synthase (glutamine-hydrolyzing) activity"/>
    <property type="evidence" value="ECO:0007669"/>
    <property type="project" value="UniProtKB-EC"/>
</dbReference>
<evidence type="ECO:0000259" key="8">
    <source>
        <dbReference type="Pfam" id="PF00733"/>
    </source>
</evidence>
<keyword evidence="5" id="KW-0067">ATP-binding</keyword>
<name>A0A1Z4BYF3_9GAMM</name>
<protein>
    <recommendedName>
        <fullName evidence="3">asparagine synthase (glutamine-hydrolyzing)</fullName>
        <ecNumber evidence="3">6.3.5.4</ecNumber>
    </recommendedName>
</protein>
<dbReference type="AlphaFoldDB" id="A0A1Z4BYF3"/>
<evidence type="ECO:0000256" key="4">
    <source>
        <dbReference type="ARBA" id="ARBA00022741"/>
    </source>
</evidence>
<comment type="similarity">
    <text evidence="2">Belongs to the asparagine synthetase family.</text>
</comment>
<evidence type="ECO:0000256" key="3">
    <source>
        <dbReference type="ARBA" id="ARBA00012737"/>
    </source>
</evidence>
<organism evidence="10 11">
    <name type="scientific">Methylovulum psychrotolerans</name>
    <dbReference type="NCBI Taxonomy" id="1704499"/>
    <lineage>
        <taxon>Bacteria</taxon>
        <taxon>Pseudomonadati</taxon>
        <taxon>Pseudomonadota</taxon>
        <taxon>Gammaproteobacteria</taxon>
        <taxon>Methylococcales</taxon>
        <taxon>Methylococcaceae</taxon>
        <taxon>Methylovulum</taxon>
    </lineage>
</organism>
<evidence type="ECO:0000256" key="2">
    <source>
        <dbReference type="ARBA" id="ARBA00005752"/>
    </source>
</evidence>
<dbReference type="Pfam" id="PF00733">
    <property type="entry name" value="Asn_synthase"/>
    <property type="match status" value="1"/>
</dbReference>
<feature type="domain" description="Glutamine amidotransferase type-2" evidence="9">
    <location>
        <begin position="94"/>
        <end position="154"/>
    </location>
</feature>
<evidence type="ECO:0000256" key="5">
    <source>
        <dbReference type="ARBA" id="ARBA00022840"/>
    </source>
</evidence>
<dbReference type="Proteomes" id="UP000197019">
    <property type="component" value="Chromosome"/>
</dbReference>
<reference evidence="10 11" key="1">
    <citation type="submission" date="2017-06" db="EMBL/GenBank/DDBJ databases">
        <title>Genome Sequencing of the methanotroph Methylovulum psychrotolerants str. HV10-M2 isolated from a high-altitude environment.</title>
        <authorList>
            <person name="Mateos-Rivera A."/>
        </authorList>
    </citation>
    <scope>NUCLEOTIDE SEQUENCE [LARGE SCALE GENOMIC DNA]</scope>
    <source>
        <strain evidence="10 11">HV10_M2</strain>
    </source>
</reference>
<dbReference type="PANTHER" id="PTHR43284">
    <property type="entry name" value="ASPARAGINE SYNTHETASE (GLUTAMINE-HYDROLYZING)"/>
    <property type="match status" value="1"/>
</dbReference>
<dbReference type="Pfam" id="PF13537">
    <property type="entry name" value="GATase_7"/>
    <property type="match status" value="1"/>
</dbReference>
<dbReference type="EC" id="6.3.5.4" evidence="3"/>
<dbReference type="KEGG" id="mpsy:CEK71_09500"/>
<dbReference type="Gene3D" id="3.60.20.10">
    <property type="entry name" value="Glutamine Phosphoribosylpyrophosphate, subunit 1, domain 1"/>
    <property type="match status" value="1"/>
</dbReference>
<dbReference type="SUPFAM" id="SSF52402">
    <property type="entry name" value="Adenine nucleotide alpha hydrolases-like"/>
    <property type="match status" value="1"/>
</dbReference>
<dbReference type="InterPro" id="IPR029055">
    <property type="entry name" value="Ntn_hydrolases_N"/>
</dbReference>
<gene>
    <name evidence="10" type="ORF">CEK71_09500</name>
</gene>
<sequence>MSSIYGWLSTTATAAPLPLLDAQRHATRGLKADAPSVRRHYKTAGLGGHGINAAPSIYQEDGLLVIVDGAPHWQDPELAALAGSHDAAYALAQGFLRQGRAVLEQMTDGFAACVLHADQHYALLAVDRLGLRPLAFYQQDGLLVFGSQLDQLLAHPDVRPEVSQQGIFNYLYFHVIPSPGSIYAGIEKLQPGECLEISQTQSQRRFYWQRSYQDSSLSRQDLLAQLHHELEQATRQCLPDQQTGAFLSGGLDSSTVVGLFQKLSAQPIDTFSIGFAAEGYDEMAYARITAAHFKAKLHEYYVTPADVLAAIPLLAQAYDEPFGNASAVPAYYCAKFAHEHGMTRLLAGDGGDEIFAGNARYAKQKIFDLYRHIPDFAKAVLAPIAAHLPPLRKVNSYIEQATIAMPERLETYNFLHRTPLADIFASDFLTQINRDAPLELLQSTYRRSDSDLLKKMLFLDNKYTLADNDLRKVNRTCELAGVTVQYPMLQENLVAFAASVPSKWLMQGFELRSFYRQGMKNFLAKETLAKSKQGFGLPFGVWMGSDKDLKEFAEANLQGIAQRGFLNPAYIKNLIQLHQTSHASYYGVMIWLLVMLEQWLLTH</sequence>
<comment type="pathway">
    <text evidence="1">Amino-acid biosynthesis; L-asparagine biosynthesis; L-asparagine from L-aspartate (L-Gln route): step 1/1.</text>
</comment>
<dbReference type="EMBL" id="CP022129">
    <property type="protein sequence ID" value="ASF46292.1"/>
    <property type="molecule type" value="Genomic_DNA"/>
</dbReference>
<dbReference type="CDD" id="cd01991">
    <property type="entry name" value="Asn_synthase_B_C"/>
    <property type="match status" value="1"/>
</dbReference>
<dbReference type="OrthoDB" id="9763290at2"/>